<evidence type="ECO:0000313" key="3">
    <source>
        <dbReference type="Proteomes" id="UP001058860"/>
    </source>
</evidence>
<organism evidence="2 3">
    <name type="scientific">Svornostia abyssi</name>
    <dbReference type="NCBI Taxonomy" id="2898438"/>
    <lineage>
        <taxon>Bacteria</taxon>
        <taxon>Bacillati</taxon>
        <taxon>Actinomycetota</taxon>
        <taxon>Thermoleophilia</taxon>
        <taxon>Solirubrobacterales</taxon>
        <taxon>Baekduiaceae</taxon>
        <taxon>Svornostia</taxon>
    </lineage>
</organism>
<keyword evidence="1" id="KW-0812">Transmembrane</keyword>
<dbReference type="InterPro" id="IPR017946">
    <property type="entry name" value="PLC-like_Pdiesterase_TIM-brl"/>
</dbReference>
<dbReference type="EMBL" id="CP088295">
    <property type="protein sequence ID" value="UUY05570.1"/>
    <property type="molecule type" value="Genomic_DNA"/>
</dbReference>
<name>A0ABY5PMD1_9ACTN</name>
<keyword evidence="1" id="KW-1133">Transmembrane helix</keyword>
<gene>
    <name evidence="2" type="ORF">LRS13_08640</name>
</gene>
<sequence>MTDRTRRRLARALVVFGALCLLFALPFAYLDRNVFEADGFADNAASAVQNDAVRTVLAEKVTQELQLADPRVVSAAPLLTSGLEAFLETSAARTIIRAAAVQTHNAFVSRERGSLVVDLANLGIIAGELLRTRDPALAEKLERSQAIIVPIADRSIATQVARVAEDVRILAIVLPILALLAFTGAQWLTPGRRRAAGEIGLAIFLVGIAALTLSVVFRGLILTGFEGDGRDVALGVLDAFTGSFTLWCIVVALTGAIIAASAMSLTEGVDPADVPRLLWSRIRRPRRSLAGEVIGALLLIGFGALIIADPAGAVRLAATVAGAYFVFAGVVTLLGLIVGPPPAAEVEKPTPRELRRAALPWALGAVALVGGTAMLMALVVVGRSSDEPKVAAAASRGCNGSPQLCERRFDRVTLPTSHNAMSTAQDGFVNANHGLGTIRQLDRGVRGLLVDAYLGQRNREGVVRTDLAPKAVEIVEARLGAEGLAAVQRLAGRAAFGPIEGDKELYFCHIVCELGAVEGVPFLTSIREWLDRNPNEVLSMMIEDAAPTQDIKRAFEESGLAEYANDFQPGSGQPFPTLREMLRSGKRLWVAAEEKGETGTWYHRGYDVTQETPFSFGSPAEVKATASCQPNRGPDDAPLLLLNHWVETYPPNPRNADVVNDQDVLVSRARRCARERGRWPHLLAVDFVERGDVVAAAAELNGVAAPAARGPALVP</sequence>
<evidence type="ECO:0000313" key="2">
    <source>
        <dbReference type="EMBL" id="UUY05570.1"/>
    </source>
</evidence>
<dbReference type="Gene3D" id="3.20.20.190">
    <property type="entry name" value="Phosphatidylinositol (PI) phosphodiesterase"/>
    <property type="match status" value="1"/>
</dbReference>
<proteinExistence type="predicted"/>
<dbReference type="PANTHER" id="PTHR13593">
    <property type="match status" value="1"/>
</dbReference>
<accession>A0ABY5PMD1</accession>
<keyword evidence="3" id="KW-1185">Reference proteome</keyword>
<feature type="transmembrane region" description="Helical" evidence="1">
    <location>
        <begin position="169"/>
        <end position="189"/>
    </location>
</feature>
<feature type="transmembrane region" description="Helical" evidence="1">
    <location>
        <begin position="314"/>
        <end position="338"/>
    </location>
</feature>
<feature type="transmembrane region" description="Helical" evidence="1">
    <location>
        <begin position="201"/>
        <end position="224"/>
    </location>
</feature>
<dbReference type="Pfam" id="PF26146">
    <property type="entry name" value="PI-PLC_X"/>
    <property type="match status" value="1"/>
</dbReference>
<feature type="transmembrane region" description="Helical" evidence="1">
    <location>
        <begin position="12"/>
        <end position="30"/>
    </location>
</feature>
<dbReference type="SUPFAM" id="SSF51695">
    <property type="entry name" value="PLC-like phosphodiesterases"/>
    <property type="match status" value="1"/>
</dbReference>
<protein>
    <submittedName>
        <fullName evidence="2">Uncharacterized protein</fullName>
    </submittedName>
</protein>
<dbReference type="Proteomes" id="UP001058860">
    <property type="component" value="Chromosome"/>
</dbReference>
<reference evidence="3" key="1">
    <citation type="submission" date="2021-11" db="EMBL/GenBank/DDBJ databases">
        <title>Cultivation dependent microbiological survey of springs from the worlds oldest radium mine currently devoted to the extraction of radon-saturated water.</title>
        <authorList>
            <person name="Kapinusova G."/>
            <person name="Smrhova T."/>
            <person name="Strejcek M."/>
            <person name="Suman J."/>
            <person name="Jani K."/>
            <person name="Pajer P."/>
            <person name="Uhlik O."/>
        </authorList>
    </citation>
    <scope>NUCLEOTIDE SEQUENCE [LARGE SCALE GENOMIC DNA]</scope>
    <source>
        <strain evidence="3">J379</strain>
    </source>
</reference>
<dbReference type="InterPro" id="IPR051057">
    <property type="entry name" value="PI-PLC_domain"/>
</dbReference>
<feature type="transmembrane region" description="Helical" evidence="1">
    <location>
        <begin position="289"/>
        <end position="308"/>
    </location>
</feature>
<keyword evidence="1" id="KW-0472">Membrane</keyword>
<dbReference type="PANTHER" id="PTHR13593:SF140">
    <property type="entry name" value="PLC-LIKE PHOSPHODIESTERASE"/>
    <property type="match status" value="1"/>
</dbReference>
<evidence type="ECO:0000256" key="1">
    <source>
        <dbReference type="SAM" id="Phobius"/>
    </source>
</evidence>
<dbReference type="RefSeq" id="WP_353866016.1">
    <property type="nucleotide sequence ID" value="NZ_CP088295.1"/>
</dbReference>
<feature type="transmembrane region" description="Helical" evidence="1">
    <location>
        <begin position="244"/>
        <end position="269"/>
    </location>
</feature>
<feature type="transmembrane region" description="Helical" evidence="1">
    <location>
        <begin position="359"/>
        <end position="381"/>
    </location>
</feature>